<dbReference type="PROSITE" id="PS50110">
    <property type="entry name" value="RESPONSE_REGULATORY"/>
    <property type="match status" value="1"/>
</dbReference>
<dbReference type="InterPro" id="IPR050595">
    <property type="entry name" value="Bact_response_regulator"/>
</dbReference>
<organism evidence="4">
    <name type="scientific">hydrothermal vent metagenome</name>
    <dbReference type="NCBI Taxonomy" id="652676"/>
    <lineage>
        <taxon>unclassified sequences</taxon>
        <taxon>metagenomes</taxon>
        <taxon>ecological metagenomes</taxon>
    </lineage>
</organism>
<evidence type="ECO:0000256" key="1">
    <source>
        <dbReference type="ARBA" id="ARBA00022500"/>
    </source>
</evidence>
<protein>
    <submittedName>
        <fullName evidence="4">Chemotaxis protein CheC -- inhibitor of MCP methylation</fullName>
    </submittedName>
</protein>
<dbReference type="CDD" id="cd17593">
    <property type="entry name" value="REC_CheC-like"/>
    <property type="match status" value="1"/>
</dbReference>
<gene>
    <name evidence="4" type="ORF">MNBD_GAMMA09-2462</name>
</gene>
<feature type="domain" description="Response regulatory" evidence="3">
    <location>
        <begin position="4"/>
        <end position="119"/>
    </location>
</feature>
<dbReference type="PANTHER" id="PTHR44591">
    <property type="entry name" value="STRESS RESPONSE REGULATOR PROTEIN 1"/>
    <property type="match status" value="1"/>
</dbReference>
<dbReference type="SMART" id="SM00448">
    <property type="entry name" value="REC"/>
    <property type="match status" value="1"/>
</dbReference>
<dbReference type="GO" id="GO:0000160">
    <property type="term" value="P:phosphorelay signal transduction system"/>
    <property type="evidence" value="ECO:0007669"/>
    <property type="project" value="InterPro"/>
</dbReference>
<dbReference type="InterPro" id="IPR001789">
    <property type="entry name" value="Sig_transdc_resp-reg_receiver"/>
</dbReference>
<name>A0A3B0XQM4_9ZZZZ</name>
<evidence type="ECO:0000259" key="3">
    <source>
        <dbReference type="PROSITE" id="PS50110"/>
    </source>
</evidence>
<dbReference type="SUPFAM" id="SSF52172">
    <property type="entry name" value="CheY-like"/>
    <property type="match status" value="1"/>
</dbReference>
<dbReference type="SUPFAM" id="SSF103039">
    <property type="entry name" value="CheC-like"/>
    <property type="match status" value="1"/>
</dbReference>
<dbReference type="AlphaFoldDB" id="A0A3B0XQM4"/>
<keyword evidence="1" id="KW-0145">Chemotaxis</keyword>
<dbReference type="InterPro" id="IPR011006">
    <property type="entry name" value="CheY-like_superfamily"/>
</dbReference>
<dbReference type="Pfam" id="PF00072">
    <property type="entry name" value="Response_reg"/>
    <property type="match status" value="1"/>
</dbReference>
<dbReference type="Gene3D" id="3.40.50.2300">
    <property type="match status" value="1"/>
</dbReference>
<keyword evidence="2" id="KW-0597">Phosphoprotein</keyword>
<dbReference type="PANTHER" id="PTHR44591:SF24">
    <property type="entry name" value="PROTEIN-GLUTAMATE METHYLESTERASE_PROTEIN-GLUTAMINE GLUTAMINASE 1"/>
    <property type="match status" value="1"/>
</dbReference>
<dbReference type="GO" id="GO:0006935">
    <property type="term" value="P:chemotaxis"/>
    <property type="evidence" value="ECO:0007669"/>
    <property type="project" value="UniProtKB-KW"/>
</dbReference>
<sequence>MTTPVLICDDSSFARKQMARALPENWDIELSYAANGAEALDLIRKGKGDILFLDLNMPVMDGYQTLQGIQKEDLPTMVIVVSGDIQPEAVQRVKKLGALEFIKKPVDGALIEQILGSYGITFEKADSAASGVEFSDEIDLDDSYQELANVAMGRAADLLARLLDAFVIMPVPNVKHIEINELEMAMQHIKSDDSISAVCQGFIGSGVAGEALLIFNETSYQDIAQLMKFDGEINETAELELLMDISSVLCNAFLNGIANQLDINFSLGHPMVIGQHIHFDDILSGSATQWKQILTIEMGYKIENRNIDCDLLVLITEDSIDSLNDRVQHLLE</sequence>
<proteinExistence type="predicted"/>
<dbReference type="EMBL" id="UOFI01000207">
    <property type="protein sequence ID" value="VAW70745.1"/>
    <property type="molecule type" value="Genomic_DNA"/>
</dbReference>
<dbReference type="Gene3D" id="3.40.1550.10">
    <property type="entry name" value="CheC-like"/>
    <property type="match status" value="1"/>
</dbReference>
<dbReference type="CDD" id="cd17910">
    <property type="entry name" value="CheC_ClassII"/>
    <property type="match status" value="1"/>
</dbReference>
<evidence type="ECO:0000313" key="4">
    <source>
        <dbReference type="EMBL" id="VAW70745.1"/>
    </source>
</evidence>
<dbReference type="InterPro" id="IPR028976">
    <property type="entry name" value="CheC-like_sf"/>
</dbReference>
<accession>A0A3B0XQM4</accession>
<reference evidence="4" key="1">
    <citation type="submission" date="2018-06" db="EMBL/GenBank/DDBJ databases">
        <authorList>
            <person name="Zhirakovskaya E."/>
        </authorList>
    </citation>
    <scope>NUCLEOTIDE SEQUENCE</scope>
</reference>
<evidence type="ECO:0000256" key="2">
    <source>
        <dbReference type="ARBA" id="ARBA00022553"/>
    </source>
</evidence>